<evidence type="ECO:0000256" key="6">
    <source>
        <dbReference type="ARBA" id="ARBA00023209"/>
    </source>
</evidence>
<evidence type="ECO:0000256" key="10">
    <source>
        <dbReference type="HAMAP-Rule" id="MF_00112"/>
    </source>
</evidence>
<evidence type="ECO:0000256" key="9">
    <source>
        <dbReference type="ARBA" id="ARBA00066888"/>
    </source>
</evidence>
<evidence type="ECO:0000256" key="8">
    <source>
        <dbReference type="ARBA" id="ARBA00048318"/>
    </source>
</evidence>
<dbReference type="Gene3D" id="3.20.20.390">
    <property type="entry name" value="FMN-linked oxidoreductases"/>
    <property type="match status" value="1"/>
</dbReference>
<comment type="caution">
    <text evidence="11">The sequence shown here is derived from an EMBL/GenBank/DDBJ whole genome shotgun (WGS) entry which is preliminary data.</text>
</comment>
<dbReference type="UniPathway" id="UPA00940"/>
<feature type="binding site" evidence="10">
    <location>
        <position position="40"/>
    </location>
    <ligand>
        <name>Mg(2+)</name>
        <dbReference type="ChEBI" id="CHEBI:18420"/>
    </ligand>
</feature>
<comment type="similarity">
    <text evidence="10">Belongs to the GGGP/HepGP synthase family. Group I subfamily.</text>
</comment>
<keyword evidence="12" id="KW-1185">Reference proteome</keyword>
<keyword evidence="7 10" id="KW-1208">Phospholipid metabolism</keyword>
<evidence type="ECO:0000256" key="7">
    <source>
        <dbReference type="ARBA" id="ARBA00023264"/>
    </source>
</evidence>
<evidence type="ECO:0000256" key="2">
    <source>
        <dbReference type="ARBA" id="ARBA00022679"/>
    </source>
</evidence>
<dbReference type="Proteomes" id="UP000242712">
    <property type="component" value="Unassembled WGS sequence"/>
</dbReference>
<comment type="catalytic activity">
    <reaction evidence="8 10">
        <text>sn-glycerol 1-phosphate + all-trans-heptaprenyl diphosphate = 3-heptaprenyl-sn-glycero-1-phosphate + diphosphate</text>
        <dbReference type="Rhea" id="RHEA:33495"/>
        <dbReference type="ChEBI" id="CHEBI:33019"/>
        <dbReference type="ChEBI" id="CHEBI:57685"/>
        <dbReference type="ChEBI" id="CHEBI:58206"/>
        <dbReference type="ChEBI" id="CHEBI:64781"/>
        <dbReference type="EC" id="2.5.1.n9"/>
    </reaction>
</comment>
<dbReference type="InterPro" id="IPR008205">
    <property type="entry name" value="GGGP_HepGP_synthase"/>
</dbReference>
<dbReference type="CDD" id="cd02812">
    <property type="entry name" value="PcrB_like"/>
    <property type="match status" value="1"/>
</dbReference>
<feature type="binding site" evidence="10">
    <location>
        <position position="189"/>
    </location>
    <ligand>
        <name>sn-glycerol 1-phosphate</name>
        <dbReference type="ChEBI" id="CHEBI:57685"/>
    </ligand>
</feature>
<evidence type="ECO:0000256" key="1">
    <source>
        <dbReference type="ARBA" id="ARBA00022516"/>
    </source>
</evidence>
<reference evidence="11 12" key="1">
    <citation type="submission" date="2017-08" db="EMBL/GenBank/DDBJ databases">
        <title>Draft genome sequences of 64 type strains of genus Staph aureus.</title>
        <authorList>
            <person name="Cole K."/>
            <person name="Golubchik T."/>
            <person name="Russell J."/>
            <person name="Foster D."/>
            <person name="Llewelyn M."/>
            <person name="Wilson D."/>
            <person name="Crook D."/>
            <person name="Paul J."/>
        </authorList>
    </citation>
    <scope>NUCLEOTIDE SEQUENCE [LARGE SCALE GENOMIC DNA]</scope>
    <source>
        <strain evidence="11 12">DSM 29875</strain>
    </source>
</reference>
<dbReference type="GO" id="GO:0000287">
    <property type="term" value="F:magnesium ion binding"/>
    <property type="evidence" value="ECO:0007669"/>
    <property type="project" value="UniProtKB-UniRule"/>
</dbReference>
<keyword evidence="3 10" id="KW-0479">Metal-binding</keyword>
<evidence type="ECO:0000313" key="11">
    <source>
        <dbReference type="EMBL" id="POA09151.1"/>
    </source>
</evidence>
<feature type="binding site" evidence="10">
    <location>
        <position position="14"/>
    </location>
    <ligand>
        <name>Mg(2+)</name>
        <dbReference type="ChEBI" id="CHEBI:18420"/>
    </ligand>
</feature>
<evidence type="ECO:0000313" key="12">
    <source>
        <dbReference type="Proteomes" id="UP000242712"/>
    </source>
</evidence>
<accession>A0A2K4FCW9</accession>
<comment type="function">
    <text evidence="10">Prenyltransferase that catalyzes in vivo the transfer of the heptaprenyl moiety of heptaprenyl pyrophosphate (HepPP; 35 carbon atoms) to the C3 hydroxyl of sn-glycerol-1-phosphate (G1P), producing heptaprenylglyceryl phosphate (HepGP). This reaction is an ether-bond-formation step in the biosynthesis of archaea-type G1P-based membrane lipids found in Bacillales.</text>
</comment>
<dbReference type="AlphaFoldDB" id="A0A2K4FCW9"/>
<keyword evidence="1 10" id="KW-0444">Lipid biosynthesis</keyword>
<dbReference type="NCBIfam" id="NF003199">
    <property type="entry name" value="PRK04169.1-3"/>
    <property type="match status" value="1"/>
</dbReference>
<dbReference type="InterPro" id="IPR038597">
    <property type="entry name" value="GGGP/HepGP_synthase_sf"/>
</dbReference>
<dbReference type="GeneID" id="98298006"/>
<dbReference type="Pfam" id="PF01884">
    <property type="entry name" value="PcrB"/>
    <property type="match status" value="1"/>
</dbReference>
<dbReference type="InterPro" id="IPR039074">
    <property type="entry name" value="GGGP/HepGP_synthase_I"/>
</dbReference>
<keyword evidence="5 10" id="KW-0443">Lipid metabolism</keyword>
<dbReference type="SUPFAM" id="SSF51395">
    <property type="entry name" value="FMN-linked oxidoreductases"/>
    <property type="match status" value="1"/>
</dbReference>
<organism evidence="11 12">
    <name type="scientific">Staphylococcus argensis</name>
    <dbReference type="NCBI Taxonomy" id="1607738"/>
    <lineage>
        <taxon>Bacteria</taxon>
        <taxon>Bacillati</taxon>
        <taxon>Bacillota</taxon>
        <taxon>Bacilli</taxon>
        <taxon>Bacillales</taxon>
        <taxon>Staphylococcaceae</taxon>
        <taxon>Staphylococcus</taxon>
    </lineage>
</organism>
<sequence length="231" mass="26260">MYDITKWQHIFKLDPAKEISDDDLEAVCMSNTDAIMIGGTDNVTEDNVIHLMSRVRRYPLPLVLEISNVESVMPGFDFYFVPTVLNSTNVTYHNGILLEAMKQFGHVIDFDEVVFEGYVVMNEESKVATKTEANTELSLDDIEAYARMINNMYKLPVMYLEYSGTYGDVEEVKMASEMLTETQLFYGGGISSLEKAREMAEFADTIIVGDIIYKDVKKALKTVKVKESRHK</sequence>
<dbReference type="FunFam" id="3.20.20.390:FF:000001">
    <property type="entry name" value="Heptaprenylglyceryl phosphate synthase"/>
    <property type="match status" value="1"/>
</dbReference>
<evidence type="ECO:0000256" key="5">
    <source>
        <dbReference type="ARBA" id="ARBA00023098"/>
    </source>
</evidence>
<dbReference type="RefSeq" id="WP_103371654.1">
    <property type="nucleotide sequence ID" value="NZ_CBCRVO010000004.1"/>
</dbReference>
<gene>
    <name evidence="10" type="primary">pcrB</name>
    <name evidence="11" type="ORF">CD039_06550</name>
</gene>
<feature type="binding site" evidence="10">
    <location>
        <begin position="159"/>
        <end position="164"/>
    </location>
    <ligand>
        <name>sn-glycerol 1-phosphate</name>
        <dbReference type="ChEBI" id="CHEBI:57685"/>
    </ligand>
</feature>
<dbReference type="OrthoDB" id="2381757at2"/>
<dbReference type="NCBIfam" id="TIGR01768">
    <property type="entry name" value="GGGP-family"/>
    <property type="match status" value="1"/>
</dbReference>
<evidence type="ECO:0000256" key="3">
    <source>
        <dbReference type="ARBA" id="ARBA00022723"/>
    </source>
</evidence>
<dbReference type="NCBIfam" id="NF003197">
    <property type="entry name" value="PRK04169.1-1"/>
    <property type="match status" value="1"/>
</dbReference>
<dbReference type="PANTHER" id="PTHR40029:SF2">
    <property type="entry name" value="HEPTAPRENYLGLYCERYL PHOSPHATE SYNTHASE"/>
    <property type="match status" value="1"/>
</dbReference>
<keyword evidence="6 10" id="KW-0594">Phospholipid biosynthesis</keyword>
<feature type="binding site" evidence="10">
    <location>
        <position position="12"/>
    </location>
    <ligand>
        <name>sn-glycerol 1-phosphate</name>
        <dbReference type="ChEBI" id="CHEBI:57685"/>
    </ligand>
</feature>
<keyword evidence="2 10" id="KW-0808">Transferase</keyword>
<comment type="cofactor">
    <cofactor evidence="10">
        <name>Mg(2+)</name>
        <dbReference type="ChEBI" id="CHEBI:18420"/>
    </cofactor>
</comment>
<comment type="pathway">
    <text evidence="10">Membrane lipid metabolism; glycerophospholipid metabolism.</text>
</comment>
<dbReference type="EMBL" id="PPPX01000004">
    <property type="protein sequence ID" value="POA09151.1"/>
    <property type="molecule type" value="Genomic_DNA"/>
</dbReference>
<evidence type="ECO:0000256" key="4">
    <source>
        <dbReference type="ARBA" id="ARBA00022842"/>
    </source>
</evidence>
<dbReference type="PANTHER" id="PTHR40029">
    <property type="match status" value="1"/>
</dbReference>
<protein>
    <recommendedName>
        <fullName evidence="9 10">Heptaprenylglyceryl phosphate synthase</fullName>
        <shortName evidence="10">HepGP synthase</shortName>
        <ecNumber evidence="9 10">2.5.1.n9</ecNumber>
    </recommendedName>
    <alternativeName>
        <fullName evidence="10">Glycerol-1-phosphate heptaprenyltransferase</fullName>
    </alternativeName>
</protein>
<comment type="caution">
    <text evidence="10">Lacks conserved residue(s) required for the propagation of feature annotation.</text>
</comment>
<dbReference type="NCBIfam" id="NF003200">
    <property type="entry name" value="PRK04169.1-4"/>
    <property type="match status" value="1"/>
</dbReference>
<dbReference type="GO" id="GO:0046474">
    <property type="term" value="P:glycerophospholipid biosynthetic process"/>
    <property type="evidence" value="ECO:0007669"/>
    <property type="project" value="UniProtKB-UniRule"/>
</dbReference>
<dbReference type="EC" id="2.5.1.n9" evidence="9 10"/>
<comment type="subunit">
    <text evidence="10">Homodimer.</text>
</comment>
<proteinExistence type="inferred from homology"/>
<feature type="binding site" evidence="10">
    <location>
        <begin position="209"/>
        <end position="210"/>
    </location>
    <ligand>
        <name>sn-glycerol 1-phosphate</name>
        <dbReference type="ChEBI" id="CHEBI:57685"/>
    </ligand>
</feature>
<dbReference type="HAMAP" id="MF_00112">
    <property type="entry name" value="GGGP_HepGP_synthase"/>
    <property type="match status" value="1"/>
</dbReference>
<name>A0A2K4FCW9_9STAP</name>
<dbReference type="GO" id="GO:0120536">
    <property type="term" value="F:heptaprenylglyceryl phosphate synthase activity"/>
    <property type="evidence" value="ECO:0007669"/>
    <property type="project" value="RHEA"/>
</dbReference>
<keyword evidence="4 10" id="KW-0460">Magnesium</keyword>